<evidence type="ECO:0000256" key="4">
    <source>
        <dbReference type="ARBA" id="ARBA00022605"/>
    </source>
</evidence>
<keyword evidence="5 10" id="KW-0808">Transferase</keyword>
<protein>
    <recommendedName>
        <fullName evidence="3">cysteine synthase</fullName>
        <ecNumber evidence="3">2.5.1.47</ecNumber>
    </recommendedName>
</protein>
<evidence type="ECO:0000256" key="1">
    <source>
        <dbReference type="ARBA" id="ARBA00001933"/>
    </source>
</evidence>
<proteinExistence type="inferred from homology"/>
<comment type="catalytic activity">
    <reaction evidence="8">
        <text>O-acetyl-L-serine + hydrogen sulfide = L-cysteine + acetate</text>
        <dbReference type="Rhea" id="RHEA:14829"/>
        <dbReference type="ChEBI" id="CHEBI:29919"/>
        <dbReference type="ChEBI" id="CHEBI:30089"/>
        <dbReference type="ChEBI" id="CHEBI:35235"/>
        <dbReference type="ChEBI" id="CHEBI:58340"/>
        <dbReference type="EC" id="2.5.1.47"/>
    </reaction>
</comment>
<reference evidence="10 11" key="1">
    <citation type="submission" date="2018-06" db="EMBL/GenBank/DDBJ databases">
        <authorList>
            <consortium name="Pathogen Informatics"/>
            <person name="Doyle S."/>
        </authorList>
    </citation>
    <scope>NUCLEOTIDE SEQUENCE [LARGE SCALE GENOMIC DNA]</scope>
    <source>
        <strain evidence="10 11">NCTC11388</strain>
    </source>
</reference>
<dbReference type="FunFam" id="3.40.50.1100:FF:000006">
    <property type="entry name" value="Cysteine synthase"/>
    <property type="match status" value="1"/>
</dbReference>
<dbReference type="GO" id="GO:0004124">
    <property type="term" value="F:cysteine synthase activity"/>
    <property type="evidence" value="ECO:0007669"/>
    <property type="project" value="UniProtKB-EC"/>
</dbReference>
<accession>A0A380BVD7</accession>
<evidence type="ECO:0000256" key="8">
    <source>
        <dbReference type="ARBA" id="ARBA00047931"/>
    </source>
</evidence>
<evidence type="ECO:0000256" key="3">
    <source>
        <dbReference type="ARBA" id="ARBA00012681"/>
    </source>
</evidence>
<evidence type="ECO:0000256" key="5">
    <source>
        <dbReference type="ARBA" id="ARBA00022679"/>
    </source>
</evidence>
<keyword evidence="4" id="KW-0028">Amino-acid biosynthesis</keyword>
<gene>
    <name evidence="10" type="primary">cysK</name>
    <name evidence="10" type="ORF">NCTC11388_01826</name>
</gene>
<comment type="cofactor">
    <cofactor evidence="1">
        <name>pyridoxal 5'-phosphate</name>
        <dbReference type="ChEBI" id="CHEBI:597326"/>
    </cofactor>
</comment>
<evidence type="ECO:0000256" key="6">
    <source>
        <dbReference type="ARBA" id="ARBA00022898"/>
    </source>
</evidence>
<dbReference type="InterPro" id="IPR036052">
    <property type="entry name" value="TrpB-like_PALP_sf"/>
</dbReference>
<dbReference type="Pfam" id="PF00291">
    <property type="entry name" value="PALP"/>
    <property type="match status" value="1"/>
</dbReference>
<evidence type="ECO:0000256" key="7">
    <source>
        <dbReference type="ARBA" id="ARBA00023192"/>
    </source>
</evidence>
<evidence type="ECO:0000313" key="11">
    <source>
        <dbReference type="Proteomes" id="UP000254893"/>
    </source>
</evidence>
<feature type="domain" description="Tryptophan synthase beta chain-like PALP" evidence="9">
    <location>
        <begin position="64"/>
        <end position="352"/>
    </location>
</feature>
<dbReference type="InterPro" id="IPR001926">
    <property type="entry name" value="TrpB-like_PALP"/>
</dbReference>
<comment type="similarity">
    <text evidence="2">Belongs to the cysteine synthase/cystathionine beta-synthase family.</text>
</comment>
<evidence type="ECO:0000256" key="2">
    <source>
        <dbReference type="ARBA" id="ARBA00007103"/>
    </source>
</evidence>
<organism evidence="10 11">
    <name type="scientific">Sphingobacterium spiritivorum</name>
    <name type="common">Flavobacterium spiritivorum</name>
    <dbReference type="NCBI Taxonomy" id="258"/>
    <lineage>
        <taxon>Bacteria</taxon>
        <taxon>Pseudomonadati</taxon>
        <taxon>Bacteroidota</taxon>
        <taxon>Sphingobacteriia</taxon>
        <taxon>Sphingobacteriales</taxon>
        <taxon>Sphingobacteriaceae</taxon>
        <taxon>Sphingobacterium</taxon>
    </lineage>
</organism>
<keyword evidence="7" id="KW-0198">Cysteine biosynthesis</keyword>
<dbReference type="EMBL" id="UGYW01000002">
    <property type="protein sequence ID" value="SUJ07794.1"/>
    <property type="molecule type" value="Genomic_DNA"/>
</dbReference>
<dbReference type="PANTHER" id="PTHR10314">
    <property type="entry name" value="CYSTATHIONINE BETA-SYNTHASE"/>
    <property type="match status" value="1"/>
</dbReference>
<dbReference type="SUPFAM" id="SSF53686">
    <property type="entry name" value="Tryptophan synthase beta subunit-like PLP-dependent enzymes"/>
    <property type="match status" value="1"/>
</dbReference>
<dbReference type="CDD" id="cd01561">
    <property type="entry name" value="CBS_like"/>
    <property type="match status" value="1"/>
</dbReference>
<dbReference type="Gene3D" id="3.40.50.1100">
    <property type="match status" value="2"/>
</dbReference>
<dbReference type="EC" id="2.5.1.47" evidence="3"/>
<evidence type="ECO:0000259" key="9">
    <source>
        <dbReference type="Pfam" id="PF00291"/>
    </source>
</evidence>
<dbReference type="AlphaFoldDB" id="A0A380BVD7"/>
<sequence>MFKSNFAFVLQVAVANVNYDFRSFIHQGSPVCKVKLDNIKQMKLKSISECLSPELDSRFTHLWHLVGNTPMLELHYTYKGMQDKIYVKCENYNLTGSIKDRMALYILYKAYMNCQIRPDDVIVEATSGNTGIAFSAIGKALGHQVKIIMPNWLSKERIDIIKSMGADIQLVSKEEGGFLGSIRISEELAAGGGVFLPRQFENQFNAEAHELTTGREIALQLSSLGLVADAFVAGIGTGGTVMGVGNYLRVQNPNVRIHPLEPAESPTLSTGHKVGSHRIQGISDEFIPAIVKLDSLDNVINACDGDAIIMAQKLARELGLAVGISSGANVIGAIKLKEEMGQDATVVTLLCDDNKKYLSTDLVRDEPVKEGYISTDLSFTGFHPVCRLEKPLFGNTLKEYNNM</sequence>
<evidence type="ECO:0000313" key="10">
    <source>
        <dbReference type="EMBL" id="SUJ07794.1"/>
    </source>
</evidence>
<keyword evidence="6" id="KW-0663">Pyridoxal phosphate</keyword>
<dbReference type="Proteomes" id="UP000254893">
    <property type="component" value="Unassembled WGS sequence"/>
</dbReference>
<name>A0A380BVD7_SPHSI</name>
<dbReference type="InterPro" id="IPR050214">
    <property type="entry name" value="Cys_Synth/Cystath_Beta-Synth"/>
</dbReference>